<evidence type="ECO:0000256" key="4">
    <source>
        <dbReference type="ARBA" id="ARBA00023157"/>
    </source>
</evidence>
<comment type="caution">
    <text evidence="9">The sequence shown here is derived from an EMBL/GenBank/DDBJ whole genome shotgun (WGS) entry which is preliminary data.</text>
</comment>
<comment type="subcellular location">
    <subcellularLocation>
        <location evidence="1">Secreted</location>
    </subcellularLocation>
</comment>
<evidence type="ECO:0000313" key="10">
    <source>
        <dbReference type="Proteomes" id="UP000499080"/>
    </source>
</evidence>
<keyword evidence="5" id="KW-0170">Cobalt</keyword>
<dbReference type="Pfam" id="PF01122">
    <property type="entry name" value="Cobalamin_bind"/>
    <property type="match status" value="1"/>
</dbReference>
<keyword evidence="10" id="KW-1185">Reference proteome</keyword>
<dbReference type="InterPro" id="IPR051588">
    <property type="entry name" value="Cobalamin_Transport"/>
</dbReference>
<feature type="disulfide bond" evidence="6">
    <location>
        <begin position="367"/>
        <end position="406"/>
    </location>
</feature>
<feature type="compositionally biased region" description="Polar residues" evidence="8">
    <location>
        <begin position="21"/>
        <end position="39"/>
    </location>
</feature>
<dbReference type="GO" id="GO:0015889">
    <property type="term" value="P:cobalamin transport"/>
    <property type="evidence" value="ECO:0007669"/>
    <property type="project" value="InterPro"/>
</dbReference>
<keyword evidence="4 6" id="KW-1015">Disulfide bond</keyword>
<keyword evidence="9" id="KW-0675">Receptor</keyword>
<dbReference type="FunFam" id="4.10.400.10:FF:000011">
    <property type="entry name" value="Low-density lipoprotein receptor-related protein 1"/>
    <property type="match status" value="1"/>
</dbReference>
<dbReference type="Gene3D" id="1.50.10.20">
    <property type="match status" value="1"/>
</dbReference>
<dbReference type="PROSITE" id="PS01209">
    <property type="entry name" value="LDLRA_1"/>
    <property type="match status" value="1"/>
</dbReference>
<dbReference type="AlphaFoldDB" id="A0A4Y2HF43"/>
<evidence type="ECO:0000313" key="9">
    <source>
        <dbReference type="EMBL" id="GBM63916.1"/>
    </source>
</evidence>
<dbReference type="GO" id="GO:0031419">
    <property type="term" value="F:cobalamin binding"/>
    <property type="evidence" value="ECO:0007669"/>
    <property type="project" value="InterPro"/>
</dbReference>
<dbReference type="Gene3D" id="4.10.400.10">
    <property type="entry name" value="Low-density Lipoprotein Receptor"/>
    <property type="match status" value="3"/>
</dbReference>
<dbReference type="Pfam" id="PF00057">
    <property type="entry name" value="Ldl_recept_a"/>
    <property type="match status" value="2"/>
</dbReference>
<feature type="disulfide bond" evidence="7">
    <location>
        <begin position="122"/>
        <end position="137"/>
    </location>
</feature>
<dbReference type="PANTHER" id="PTHR10559:SF18">
    <property type="entry name" value="TRANSCOBALAMIN II"/>
    <property type="match status" value="1"/>
</dbReference>
<evidence type="ECO:0000256" key="7">
    <source>
        <dbReference type="PROSITE-ProRule" id="PRU00124"/>
    </source>
</evidence>
<dbReference type="PROSITE" id="PS50068">
    <property type="entry name" value="LDLRA_2"/>
    <property type="match status" value="3"/>
</dbReference>
<feature type="disulfide bond" evidence="7">
    <location>
        <begin position="204"/>
        <end position="219"/>
    </location>
</feature>
<accession>A0A4Y2HF43</accession>
<dbReference type="InterPro" id="IPR023415">
    <property type="entry name" value="LDLR_class-A_CS"/>
</dbReference>
<dbReference type="InterPro" id="IPR036055">
    <property type="entry name" value="LDL_receptor-like_sf"/>
</dbReference>
<dbReference type="PANTHER" id="PTHR10559">
    <property type="entry name" value="TRANSCOBALAMIN-1/GASTRIC INTRINSIC FACTOR"/>
    <property type="match status" value="1"/>
</dbReference>
<feature type="disulfide bond" evidence="7">
    <location>
        <begin position="161"/>
        <end position="176"/>
    </location>
</feature>
<feature type="disulfide bond" evidence="7">
    <location>
        <begin position="149"/>
        <end position="167"/>
    </location>
</feature>
<sequence length="648" mass="72767">MGISTSVPYKIGSGMRADGNPNFNSLSSKTNQNQSTDSGQCTATLQTSWLNLIISSLCSQDNIDKRSDYYTVSTNNKEKRTSAYYSQGLEVKNEDIDSSVFCPPGWIRCPSGDRCILSHWICDGVTDCGEISEERNCDYLTCTPSLFKCMNERCIPRSWFCDGKIDCGDNSDERYCDVSPKSVCPVGWIRCPSMNRCILSHWNCDGVTDCTGTSEEINCGKNTSKIPDNTTAGDPHISAALMQDNIAAKKELKSWILRRRKPGSGTDRWGSQVHRIAVALHLADNSTFASGNTTGEEIRYELTIKLMKHLAKDKRLSSQELALYIHALLVACMDPRDFYGTDLVRELRRRVEASGNYTNPFLMLALCNAGDTMTTRDVERVTTAYNSQPRPFWTDSQALSSLALSCISSRSSVSVDERTLMDMLQELKRRQFRNGTVDNFRTTALVTQALFVHDSYHEDFVLDSAMKVLVDGLKGSKSLLNAYYALPALHRKSLLNVSSSHCSKQPVAEDEALQTVLDVTGETITVQYSVWMGDEMNLVRTWRLKMLINSTIYDAIETVAKIDNRQKVEYNVVDGKPYVSALNGKEDDSEMGIFWFIYLKTLSSDEDPKIVEESPVDIKLKLNQEIILWYKLGPWSDQSVLQKPVKSF</sequence>
<evidence type="ECO:0000256" key="3">
    <source>
        <dbReference type="ARBA" id="ARBA00022729"/>
    </source>
</evidence>
<gene>
    <name evidence="9" type="primary">LRP2_0</name>
    <name evidence="9" type="ORF">AVEN_10303_1</name>
</gene>
<keyword evidence="9" id="KW-0449">Lipoprotein</keyword>
<dbReference type="OrthoDB" id="6512940at2759"/>
<evidence type="ECO:0000256" key="1">
    <source>
        <dbReference type="ARBA" id="ARBA00004613"/>
    </source>
</evidence>
<feature type="binding site" evidence="5">
    <location>
        <position position="395"/>
    </location>
    <ligand>
        <name>cyanocob(III)alamin</name>
        <dbReference type="ChEBI" id="CHEBI:17439"/>
    </ligand>
</feature>
<keyword evidence="3" id="KW-0732">Signal</keyword>
<dbReference type="CDD" id="cd00112">
    <property type="entry name" value="LDLa"/>
    <property type="match status" value="3"/>
</dbReference>
<reference evidence="9 10" key="1">
    <citation type="journal article" date="2019" name="Sci. Rep.">
        <title>Orb-weaving spider Araneus ventricosus genome elucidates the spidroin gene catalogue.</title>
        <authorList>
            <person name="Kono N."/>
            <person name="Nakamura H."/>
            <person name="Ohtoshi R."/>
            <person name="Moran D.A.P."/>
            <person name="Shinohara A."/>
            <person name="Yoshida Y."/>
            <person name="Fujiwara M."/>
            <person name="Mori M."/>
            <person name="Tomita M."/>
            <person name="Arakawa K."/>
        </authorList>
    </citation>
    <scope>NUCLEOTIDE SEQUENCE [LARGE SCALE GENOMIC DNA]</scope>
</reference>
<dbReference type="GO" id="GO:0005615">
    <property type="term" value="C:extracellular space"/>
    <property type="evidence" value="ECO:0007669"/>
    <property type="project" value="TreeGrafter"/>
</dbReference>
<name>A0A4Y2HF43_ARAVE</name>
<evidence type="ECO:0000256" key="5">
    <source>
        <dbReference type="PIRSR" id="PIRSR602157-1"/>
    </source>
</evidence>
<proteinExistence type="predicted"/>
<protein>
    <submittedName>
        <fullName evidence="9">Low-density lipoprotein receptor-related protein 2</fullName>
    </submittedName>
</protein>
<dbReference type="Gene3D" id="2.170.130.30">
    <property type="match status" value="1"/>
</dbReference>
<feature type="binding site" evidence="5">
    <location>
        <position position="439"/>
    </location>
    <ligand>
        <name>cyanocob(III)alamin</name>
        <dbReference type="ChEBI" id="CHEBI:17439"/>
    </ligand>
</feature>
<dbReference type="Proteomes" id="UP000499080">
    <property type="component" value="Unassembled WGS sequence"/>
</dbReference>
<dbReference type="InterPro" id="IPR002157">
    <property type="entry name" value="Cbl-bd_prot"/>
</dbReference>
<dbReference type="SMART" id="SM00192">
    <property type="entry name" value="LDLa"/>
    <property type="match status" value="3"/>
</dbReference>
<organism evidence="9 10">
    <name type="scientific">Araneus ventricosus</name>
    <name type="common">Orbweaver spider</name>
    <name type="synonym">Epeira ventricosa</name>
    <dbReference type="NCBI Taxonomy" id="182803"/>
    <lineage>
        <taxon>Eukaryota</taxon>
        <taxon>Metazoa</taxon>
        <taxon>Ecdysozoa</taxon>
        <taxon>Arthropoda</taxon>
        <taxon>Chelicerata</taxon>
        <taxon>Arachnida</taxon>
        <taxon>Araneae</taxon>
        <taxon>Araneomorphae</taxon>
        <taxon>Entelegynae</taxon>
        <taxon>Araneoidea</taxon>
        <taxon>Araneidae</taxon>
        <taxon>Araneus</taxon>
    </lineage>
</organism>
<dbReference type="SUPFAM" id="SSF57424">
    <property type="entry name" value="LDL receptor-like module"/>
    <property type="match status" value="3"/>
</dbReference>
<feature type="region of interest" description="Disordered" evidence="8">
    <location>
        <begin position="1"/>
        <end position="39"/>
    </location>
</feature>
<dbReference type="InterPro" id="IPR002172">
    <property type="entry name" value="LDrepeatLR_classA_rpt"/>
</dbReference>
<dbReference type="EMBL" id="BGPR01001898">
    <property type="protein sequence ID" value="GBM63916.1"/>
    <property type="molecule type" value="Genomic_DNA"/>
</dbReference>
<keyword evidence="2" id="KW-0964">Secreted</keyword>
<evidence type="ECO:0000256" key="2">
    <source>
        <dbReference type="ARBA" id="ARBA00022525"/>
    </source>
</evidence>
<evidence type="ECO:0000256" key="8">
    <source>
        <dbReference type="SAM" id="MobiDB-lite"/>
    </source>
</evidence>
<comment type="caution">
    <text evidence="7">Lacks conserved residue(s) required for the propagation of feature annotation.</text>
</comment>
<feature type="disulfide bond" evidence="7">
    <location>
        <begin position="142"/>
        <end position="154"/>
    </location>
</feature>
<evidence type="ECO:0000256" key="6">
    <source>
        <dbReference type="PIRSR" id="PIRSR602157-2"/>
    </source>
</evidence>
<dbReference type="PRINTS" id="PR00261">
    <property type="entry name" value="LDLRECEPTOR"/>
</dbReference>